<dbReference type="AlphaFoldDB" id="G3ANM4"/>
<dbReference type="GO" id="GO:0006351">
    <property type="term" value="P:DNA-templated transcription"/>
    <property type="evidence" value="ECO:0007669"/>
    <property type="project" value="InterPro"/>
</dbReference>
<keyword evidence="2" id="KW-0862">Zinc</keyword>
<keyword evidence="4" id="KW-0238">DNA-binding</keyword>
<dbReference type="PANTHER" id="PTHR31313">
    <property type="entry name" value="TY1 ENHANCER ACTIVATOR"/>
    <property type="match status" value="1"/>
</dbReference>
<evidence type="ECO:0000256" key="5">
    <source>
        <dbReference type="ARBA" id="ARBA00023163"/>
    </source>
</evidence>
<accession>G3ANM4</accession>
<gene>
    <name evidence="9" type="ORF">SPAPADRAFT_138844</name>
</gene>
<protein>
    <recommendedName>
        <fullName evidence="8">Xylanolytic transcriptional activator regulatory domain-containing protein</fullName>
    </recommendedName>
</protein>
<dbReference type="GO" id="GO:0003677">
    <property type="term" value="F:DNA binding"/>
    <property type="evidence" value="ECO:0007669"/>
    <property type="project" value="UniProtKB-KW"/>
</dbReference>
<dbReference type="InParanoid" id="G3ANM4"/>
<dbReference type="EMBL" id="GL996502">
    <property type="protein sequence ID" value="EGW32553.1"/>
    <property type="molecule type" value="Genomic_DNA"/>
</dbReference>
<dbReference type="HOGENOM" id="CLU_469435_0_0_1"/>
<dbReference type="GO" id="GO:0008270">
    <property type="term" value="F:zinc ion binding"/>
    <property type="evidence" value="ECO:0007669"/>
    <property type="project" value="InterPro"/>
</dbReference>
<feature type="region of interest" description="Disordered" evidence="7">
    <location>
        <begin position="1"/>
        <end position="33"/>
    </location>
</feature>
<keyword evidence="1" id="KW-0479">Metal-binding</keyword>
<evidence type="ECO:0000259" key="8">
    <source>
        <dbReference type="SMART" id="SM00906"/>
    </source>
</evidence>
<dbReference type="InterPro" id="IPR051615">
    <property type="entry name" value="Transcr_Regulatory_Elem"/>
</dbReference>
<keyword evidence="5" id="KW-0804">Transcription</keyword>
<dbReference type="RefSeq" id="XP_007375829.1">
    <property type="nucleotide sequence ID" value="XM_007375767.1"/>
</dbReference>
<evidence type="ECO:0000256" key="2">
    <source>
        <dbReference type="ARBA" id="ARBA00022833"/>
    </source>
</evidence>
<dbReference type="SMART" id="SM00906">
    <property type="entry name" value="Fungal_trans"/>
    <property type="match status" value="1"/>
</dbReference>
<evidence type="ECO:0000256" key="1">
    <source>
        <dbReference type="ARBA" id="ARBA00022723"/>
    </source>
</evidence>
<evidence type="ECO:0000256" key="6">
    <source>
        <dbReference type="ARBA" id="ARBA00023242"/>
    </source>
</evidence>
<organism evidence="10">
    <name type="scientific">Spathaspora passalidarum (strain NRRL Y-27907 / 11-Y1)</name>
    <dbReference type="NCBI Taxonomy" id="619300"/>
    <lineage>
        <taxon>Eukaryota</taxon>
        <taxon>Fungi</taxon>
        <taxon>Dikarya</taxon>
        <taxon>Ascomycota</taxon>
        <taxon>Saccharomycotina</taxon>
        <taxon>Pichiomycetes</taxon>
        <taxon>Debaryomycetaceae</taxon>
        <taxon>Spathaspora</taxon>
    </lineage>
</organism>
<keyword evidence="6" id="KW-0539">Nucleus</keyword>
<dbReference type="Pfam" id="PF04082">
    <property type="entry name" value="Fungal_trans"/>
    <property type="match status" value="1"/>
</dbReference>
<dbReference type="PANTHER" id="PTHR31313:SF81">
    <property type="entry name" value="TY1 ENHANCER ACTIVATOR"/>
    <property type="match status" value="1"/>
</dbReference>
<evidence type="ECO:0000256" key="7">
    <source>
        <dbReference type="SAM" id="MobiDB-lite"/>
    </source>
</evidence>
<dbReference type="KEGG" id="spaa:SPAPADRAFT_138844"/>
<keyword evidence="10" id="KW-1185">Reference proteome</keyword>
<keyword evidence="3" id="KW-0805">Transcription regulation</keyword>
<reference evidence="9 10" key="1">
    <citation type="journal article" date="2011" name="Proc. Natl. Acad. Sci. U.S.A.">
        <title>Comparative genomics of xylose-fermenting fungi for enhanced biofuel production.</title>
        <authorList>
            <person name="Wohlbach D.J."/>
            <person name="Kuo A."/>
            <person name="Sato T.K."/>
            <person name="Potts K.M."/>
            <person name="Salamov A.A."/>
            <person name="LaButti K.M."/>
            <person name="Sun H."/>
            <person name="Clum A."/>
            <person name="Pangilinan J.L."/>
            <person name="Lindquist E.A."/>
            <person name="Lucas S."/>
            <person name="Lapidus A."/>
            <person name="Jin M."/>
            <person name="Gunawan C."/>
            <person name="Balan V."/>
            <person name="Dale B.E."/>
            <person name="Jeffries T.W."/>
            <person name="Zinkel R."/>
            <person name="Barry K.W."/>
            <person name="Grigoriev I.V."/>
            <person name="Gasch A.P."/>
        </authorList>
    </citation>
    <scope>NUCLEOTIDE SEQUENCE [LARGE SCALE GENOMIC DNA]</scope>
    <source>
        <strain evidence="10">NRRL Y-27907 / 11-Y1</strain>
    </source>
</reference>
<dbReference type="eggNOG" id="ENOG502QPW5">
    <property type="taxonomic scope" value="Eukaryota"/>
</dbReference>
<name>G3ANM4_SPAPN</name>
<dbReference type="CDD" id="cd12148">
    <property type="entry name" value="fungal_TF_MHR"/>
    <property type="match status" value="1"/>
</dbReference>
<dbReference type="STRING" id="619300.G3ANM4"/>
<dbReference type="GeneID" id="18870155"/>
<evidence type="ECO:0000313" key="10">
    <source>
        <dbReference type="Proteomes" id="UP000000709"/>
    </source>
</evidence>
<evidence type="ECO:0000256" key="4">
    <source>
        <dbReference type="ARBA" id="ARBA00023125"/>
    </source>
</evidence>
<dbReference type="OrthoDB" id="4025267at2759"/>
<proteinExistence type="predicted"/>
<evidence type="ECO:0000256" key="3">
    <source>
        <dbReference type="ARBA" id="ARBA00023015"/>
    </source>
</evidence>
<dbReference type="InterPro" id="IPR007219">
    <property type="entry name" value="XnlR_reg_dom"/>
</dbReference>
<feature type="domain" description="Xylanolytic transcriptional activator regulatory" evidence="8">
    <location>
        <begin position="174"/>
        <end position="243"/>
    </location>
</feature>
<sequence length="581" mass="66133">MLVNSSSRPSIPKLDSVKQEGDNNDGYTNGNENSETLIGEVKVDLQVLTSQKVSDLINIALTYFDHQILCYILNTRKTQELFEDLRAHVDEIGYAEQIFCTYPNNTYISPELIYSLSVIGSIYRDDLPGALFYYELSQRIIFHNYTLSKSSYPKLVALVLNAFFELNRGELSSAWQLSGMSFRMGFDLGLHDSTKEEPDEAMNNLKNLTYWGTFIIDNYAGYIFGRPKMLMYDCDYPIFNNGLNDIKLPHIVGLLAMGDPMITSIYQIMPFKDAEEFKRTFIVKYNQLREYNNRLIQWRNALPKELVWNMSSLKRSARITDHSFKFAFYLMFIILNKPFLLLPIGSDISMFTVICQEMEIIFRNVEDPCYLKNIVVLYVMILVCKLMLIQLLNRNSKKIDEQFERLEFFISYIKVVFKADVWILAKYPLAMLESRVMVLKKELKQHEQVNSQSTPAITSTPSDANAVQVKITGTSISSSSSSGRSNSIVDPMIPYTDENMSQNVGFLKMVDALFSQGTITPTQGMFPVSTAGTPTAAQEQIDNSLHISNNGATGATVQGSSETFNNIFSFDLLDLDAYMQQ</sequence>
<evidence type="ECO:0000313" key="9">
    <source>
        <dbReference type="EMBL" id="EGW32553.1"/>
    </source>
</evidence>
<dbReference type="Proteomes" id="UP000000709">
    <property type="component" value="Unassembled WGS sequence"/>
</dbReference>